<comment type="caution">
    <text evidence="3">The sequence shown here is derived from an EMBL/GenBank/DDBJ whole genome shotgun (WGS) entry which is preliminary data.</text>
</comment>
<dbReference type="GO" id="GO:0051087">
    <property type="term" value="F:protein-folding chaperone binding"/>
    <property type="evidence" value="ECO:0007669"/>
    <property type="project" value="InterPro"/>
</dbReference>
<dbReference type="PANTHER" id="PTHR13009:SF22">
    <property type="entry name" value="LD43819P"/>
    <property type="match status" value="1"/>
</dbReference>
<dbReference type="InterPro" id="IPR015310">
    <property type="entry name" value="AHSA1-like_N"/>
</dbReference>
<dbReference type="SUPFAM" id="SSF55961">
    <property type="entry name" value="Bet v1-like"/>
    <property type="match status" value="1"/>
</dbReference>
<dbReference type="GO" id="GO:0006457">
    <property type="term" value="P:protein folding"/>
    <property type="evidence" value="ECO:0007669"/>
    <property type="project" value="TreeGrafter"/>
</dbReference>
<evidence type="ECO:0000256" key="1">
    <source>
        <dbReference type="ARBA" id="ARBA00006817"/>
    </source>
</evidence>
<evidence type="ECO:0000313" key="4">
    <source>
        <dbReference type="Proteomes" id="UP001157974"/>
    </source>
</evidence>
<dbReference type="GO" id="GO:0005829">
    <property type="term" value="C:cytosol"/>
    <property type="evidence" value="ECO:0007669"/>
    <property type="project" value="TreeGrafter"/>
</dbReference>
<evidence type="ECO:0000259" key="2">
    <source>
        <dbReference type="SMART" id="SM01000"/>
    </source>
</evidence>
<dbReference type="InterPro" id="IPR023393">
    <property type="entry name" value="START-like_dom_sf"/>
</dbReference>
<feature type="domain" description="Activator of Hsp90 ATPase AHSA1-like N-terminal" evidence="2">
    <location>
        <begin position="29"/>
        <end position="156"/>
    </location>
</feature>
<dbReference type="Pfam" id="PF09229">
    <property type="entry name" value="Aha1_N"/>
    <property type="match status" value="1"/>
</dbReference>
<dbReference type="PANTHER" id="PTHR13009">
    <property type="entry name" value="HEAT SHOCK PROTEIN 90 HSP90 CO-CHAPERONE AHA-1"/>
    <property type="match status" value="1"/>
</dbReference>
<dbReference type="SUPFAM" id="SSF103111">
    <property type="entry name" value="Activator of Hsp90 ATPase, Aha1"/>
    <property type="match status" value="1"/>
</dbReference>
<dbReference type="EMBL" id="JAMWBK010000002">
    <property type="protein sequence ID" value="KAJ8907433.1"/>
    <property type="molecule type" value="Genomic_DNA"/>
</dbReference>
<keyword evidence="4" id="KW-1185">Reference proteome</keyword>
<dbReference type="Gene3D" id="3.15.10.20">
    <property type="entry name" value="Activator of Hsp90 ATPase Aha1, N-terminal domain"/>
    <property type="match status" value="1"/>
</dbReference>
<sequence length="336" mass="38382">MAKIGEGDSRWIVQHRDDGANVNSWHWSEKDITPWAKRRVRELLVGNIKVKGFPGEAEVKSLIKVDGDATVYNRKGGLKTVYDLTITGKWEGSDDSEEVTNGEFKLEVFDEDPEIFITVEYGTKNDRAFKQLMEKEGIPLIHAQMEIFAGEVKHGGDLKLETPDEPDETEIRKEVLKSAEPLPATATSKQKTTTNVKSLNQTDDLRIEDQFRTSPSELYLAFMDERRVKGYTGQNCEISPEEKGAFMLCNGLVRGTQIKLEKGKIIHQKWRMEKWNADTYSDVKMDFSEDEDGLAKLVLTQTGIPAEHRYETEEHWRRVILERMKVVLGIGTARYI</sequence>
<dbReference type="Gene3D" id="3.30.530.20">
    <property type="match status" value="1"/>
</dbReference>
<dbReference type="InterPro" id="IPR013538">
    <property type="entry name" value="ASHA1/2-like_C"/>
</dbReference>
<organism evidence="3 4">
    <name type="scientific">Rhodosorus marinus</name>
    <dbReference type="NCBI Taxonomy" id="101924"/>
    <lineage>
        <taxon>Eukaryota</taxon>
        <taxon>Rhodophyta</taxon>
        <taxon>Stylonematophyceae</taxon>
        <taxon>Stylonematales</taxon>
        <taxon>Stylonemataceae</taxon>
        <taxon>Rhodosorus</taxon>
    </lineage>
</organism>
<dbReference type="Pfam" id="PF08327">
    <property type="entry name" value="AHSA1"/>
    <property type="match status" value="1"/>
</dbReference>
<dbReference type="InterPro" id="IPR036338">
    <property type="entry name" value="Aha1"/>
</dbReference>
<gene>
    <name evidence="3" type="ORF">NDN08_007544</name>
</gene>
<dbReference type="SMART" id="SM01000">
    <property type="entry name" value="Aha1_N"/>
    <property type="match status" value="1"/>
</dbReference>
<name>A0AAV8V1Z6_9RHOD</name>
<proteinExistence type="inferred from homology"/>
<reference evidence="3 4" key="1">
    <citation type="journal article" date="2023" name="Nat. Commun.">
        <title>Origin of minicircular mitochondrial genomes in red algae.</title>
        <authorList>
            <person name="Lee Y."/>
            <person name="Cho C.H."/>
            <person name="Lee Y.M."/>
            <person name="Park S.I."/>
            <person name="Yang J.H."/>
            <person name="West J.A."/>
            <person name="Bhattacharya D."/>
            <person name="Yoon H.S."/>
        </authorList>
    </citation>
    <scope>NUCLEOTIDE SEQUENCE [LARGE SCALE GENOMIC DNA]</scope>
    <source>
        <strain evidence="3 4">CCMP1338</strain>
        <tissue evidence="3">Whole cell</tissue>
    </source>
</reference>
<dbReference type="GO" id="GO:0001671">
    <property type="term" value="F:ATPase activator activity"/>
    <property type="evidence" value="ECO:0007669"/>
    <property type="project" value="InterPro"/>
</dbReference>
<accession>A0AAV8V1Z6</accession>
<dbReference type="AlphaFoldDB" id="A0AAV8V1Z6"/>
<dbReference type="Proteomes" id="UP001157974">
    <property type="component" value="Unassembled WGS sequence"/>
</dbReference>
<protein>
    <recommendedName>
        <fullName evidence="2">Activator of Hsp90 ATPase AHSA1-like N-terminal domain-containing protein</fullName>
    </recommendedName>
</protein>
<comment type="similarity">
    <text evidence="1">Belongs to the AHA1 family.</text>
</comment>
<evidence type="ECO:0000313" key="3">
    <source>
        <dbReference type="EMBL" id="KAJ8907433.1"/>
    </source>
</evidence>